<evidence type="ECO:0000313" key="2">
    <source>
        <dbReference type="Proteomes" id="UP000821866"/>
    </source>
</evidence>
<accession>A0A9J6ER49</accession>
<dbReference type="AlphaFoldDB" id="A0A9J6ER49"/>
<gene>
    <name evidence="1" type="ORF">HPB51_008043</name>
</gene>
<organism evidence="1 2">
    <name type="scientific">Rhipicephalus microplus</name>
    <name type="common">Cattle tick</name>
    <name type="synonym">Boophilus microplus</name>
    <dbReference type="NCBI Taxonomy" id="6941"/>
    <lineage>
        <taxon>Eukaryota</taxon>
        <taxon>Metazoa</taxon>
        <taxon>Ecdysozoa</taxon>
        <taxon>Arthropoda</taxon>
        <taxon>Chelicerata</taxon>
        <taxon>Arachnida</taxon>
        <taxon>Acari</taxon>
        <taxon>Parasitiformes</taxon>
        <taxon>Ixodida</taxon>
        <taxon>Ixodoidea</taxon>
        <taxon>Ixodidae</taxon>
        <taxon>Rhipicephalinae</taxon>
        <taxon>Rhipicephalus</taxon>
        <taxon>Boophilus</taxon>
    </lineage>
</organism>
<protein>
    <submittedName>
        <fullName evidence="1">Uncharacterized protein</fullName>
    </submittedName>
</protein>
<comment type="caution">
    <text evidence="1">The sequence shown here is derived from an EMBL/GenBank/DDBJ whole genome shotgun (WGS) entry which is preliminary data.</text>
</comment>
<dbReference type="Proteomes" id="UP000821866">
    <property type="component" value="Chromosome 10"/>
</dbReference>
<name>A0A9J6ER49_RHIMP</name>
<sequence length="109" mass="12217">MTHRASGYGAEALERISKHPPLQQEVAKLLSVSETGAAELVRAELRAMQTLDGFMRAAGVVRNRVRCERRDDGHMQLDEINQDCWSLIRRHLKVQDVADPAATVLPEDL</sequence>
<keyword evidence="2" id="KW-1185">Reference proteome</keyword>
<evidence type="ECO:0000313" key="1">
    <source>
        <dbReference type="EMBL" id="KAH8036995.1"/>
    </source>
</evidence>
<dbReference type="EMBL" id="JABSTU010000002">
    <property type="protein sequence ID" value="KAH8036995.1"/>
    <property type="molecule type" value="Genomic_DNA"/>
</dbReference>
<proteinExistence type="predicted"/>
<reference evidence="1" key="1">
    <citation type="journal article" date="2020" name="Cell">
        <title>Large-Scale Comparative Analyses of Tick Genomes Elucidate Their Genetic Diversity and Vector Capacities.</title>
        <authorList>
            <consortium name="Tick Genome and Microbiome Consortium (TIGMIC)"/>
            <person name="Jia N."/>
            <person name="Wang J."/>
            <person name="Shi W."/>
            <person name="Du L."/>
            <person name="Sun Y."/>
            <person name="Zhan W."/>
            <person name="Jiang J.F."/>
            <person name="Wang Q."/>
            <person name="Zhang B."/>
            <person name="Ji P."/>
            <person name="Bell-Sakyi L."/>
            <person name="Cui X.M."/>
            <person name="Yuan T.T."/>
            <person name="Jiang B.G."/>
            <person name="Yang W.F."/>
            <person name="Lam T.T."/>
            <person name="Chang Q.C."/>
            <person name="Ding S.J."/>
            <person name="Wang X.J."/>
            <person name="Zhu J.G."/>
            <person name="Ruan X.D."/>
            <person name="Zhao L."/>
            <person name="Wei J.T."/>
            <person name="Ye R.Z."/>
            <person name="Que T.C."/>
            <person name="Du C.H."/>
            <person name="Zhou Y.H."/>
            <person name="Cheng J.X."/>
            <person name="Dai P.F."/>
            <person name="Guo W.B."/>
            <person name="Han X.H."/>
            <person name="Huang E.J."/>
            <person name="Li L.F."/>
            <person name="Wei W."/>
            <person name="Gao Y.C."/>
            <person name="Liu J.Z."/>
            <person name="Shao H.Z."/>
            <person name="Wang X."/>
            <person name="Wang C.C."/>
            <person name="Yang T.C."/>
            <person name="Huo Q.B."/>
            <person name="Li W."/>
            <person name="Chen H.Y."/>
            <person name="Chen S.E."/>
            <person name="Zhou L.G."/>
            <person name="Ni X.B."/>
            <person name="Tian J.H."/>
            <person name="Sheng Y."/>
            <person name="Liu T."/>
            <person name="Pan Y.S."/>
            <person name="Xia L.Y."/>
            <person name="Li J."/>
            <person name="Zhao F."/>
            <person name="Cao W.C."/>
        </authorList>
    </citation>
    <scope>NUCLEOTIDE SEQUENCE</scope>
    <source>
        <strain evidence="1">Rmic-2018</strain>
    </source>
</reference>
<reference evidence="1" key="2">
    <citation type="submission" date="2021-09" db="EMBL/GenBank/DDBJ databases">
        <authorList>
            <person name="Jia N."/>
            <person name="Wang J."/>
            <person name="Shi W."/>
            <person name="Du L."/>
            <person name="Sun Y."/>
            <person name="Zhan W."/>
            <person name="Jiang J."/>
            <person name="Wang Q."/>
            <person name="Zhang B."/>
            <person name="Ji P."/>
            <person name="Sakyi L.B."/>
            <person name="Cui X."/>
            <person name="Yuan T."/>
            <person name="Jiang B."/>
            <person name="Yang W."/>
            <person name="Lam T.T.-Y."/>
            <person name="Chang Q."/>
            <person name="Ding S."/>
            <person name="Wang X."/>
            <person name="Zhu J."/>
            <person name="Ruan X."/>
            <person name="Zhao L."/>
            <person name="Wei J."/>
            <person name="Que T."/>
            <person name="Du C."/>
            <person name="Cheng J."/>
            <person name="Dai P."/>
            <person name="Han X."/>
            <person name="Huang E."/>
            <person name="Gao Y."/>
            <person name="Liu J."/>
            <person name="Shao H."/>
            <person name="Ye R."/>
            <person name="Li L."/>
            <person name="Wei W."/>
            <person name="Wang X."/>
            <person name="Wang C."/>
            <person name="Huo Q."/>
            <person name="Li W."/>
            <person name="Guo W."/>
            <person name="Chen H."/>
            <person name="Chen S."/>
            <person name="Zhou L."/>
            <person name="Zhou L."/>
            <person name="Ni X."/>
            <person name="Tian J."/>
            <person name="Zhou Y."/>
            <person name="Sheng Y."/>
            <person name="Liu T."/>
            <person name="Pan Y."/>
            <person name="Xia L."/>
            <person name="Li J."/>
            <person name="Zhao F."/>
            <person name="Cao W."/>
        </authorList>
    </citation>
    <scope>NUCLEOTIDE SEQUENCE</scope>
    <source>
        <strain evidence="1">Rmic-2018</strain>
        <tissue evidence="1">Larvae</tissue>
    </source>
</reference>